<comment type="caution">
    <text evidence="1">The sequence shown here is derived from an EMBL/GenBank/DDBJ whole genome shotgun (WGS) entry which is preliminary data.</text>
</comment>
<accession>A0A225E679</accession>
<keyword evidence="2" id="KW-1185">Reference proteome</keyword>
<dbReference type="AlphaFoldDB" id="A0A225E679"/>
<gene>
    <name evidence="1" type="ORF">FRUB_00973</name>
</gene>
<proteinExistence type="predicted"/>
<dbReference type="EMBL" id="NIDE01000001">
    <property type="protein sequence ID" value="OWK47274.1"/>
    <property type="molecule type" value="Genomic_DNA"/>
</dbReference>
<dbReference type="OrthoDB" id="290703at2"/>
<dbReference type="RefSeq" id="WP_088252397.1">
    <property type="nucleotide sequence ID" value="NZ_NIDE01000001.1"/>
</dbReference>
<sequence length="65" mass="7326">MARKETASQVPLEQRKAIFLALVEAQDKGQSVEESRVTAAKQFEVTETQVKAIEREGLDNEWPPL</sequence>
<evidence type="ECO:0000313" key="1">
    <source>
        <dbReference type="EMBL" id="OWK47274.1"/>
    </source>
</evidence>
<protein>
    <submittedName>
        <fullName evidence="1">Uncharacterized protein</fullName>
    </submittedName>
</protein>
<dbReference type="Proteomes" id="UP000214646">
    <property type="component" value="Unassembled WGS sequence"/>
</dbReference>
<reference evidence="2" key="1">
    <citation type="submission" date="2017-06" db="EMBL/GenBank/DDBJ databases">
        <title>Genome analysis of Fimbriiglobus ruber SP5, the first member of the order Planctomycetales with confirmed chitinolytic capability.</title>
        <authorList>
            <person name="Ravin N.V."/>
            <person name="Rakitin A.L."/>
            <person name="Ivanova A.A."/>
            <person name="Beletsky A.V."/>
            <person name="Kulichevskaya I.S."/>
            <person name="Mardanov A.V."/>
            <person name="Dedysh S.N."/>
        </authorList>
    </citation>
    <scope>NUCLEOTIDE SEQUENCE [LARGE SCALE GENOMIC DNA]</scope>
    <source>
        <strain evidence="2">SP5</strain>
    </source>
</reference>
<name>A0A225E679_9BACT</name>
<organism evidence="1 2">
    <name type="scientific">Fimbriiglobus ruber</name>
    <dbReference type="NCBI Taxonomy" id="1908690"/>
    <lineage>
        <taxon>Bacteria</taxon>
        <taxon>Pseudomonadati</taxon>
        <taxon>Planctomycetota</taxon>
        <taxon>Planctomycetia</taxon>
        <taxon>Gemmatales</taxon>
        <taxon>Gemmataceae</taxon>
        <taxon>Fimbriiglobus</taxon>
    </lineage>
</organism>
<evidence type="ECO:0000313" key="2">
    <source>
        <dbReference type="Proteomes" id="UP000214646"/>
    </source>
</evidence>